<dbReference type="SUPFAM" id="SSF53335">
    <property type="entry name" value="S-adenosyl-L-methionine-dependent methyltransferases"/>
    <property type="match status" value="1"/>
</dbReference>
<organism evidence="7 8">
    <name type="scientific">Clostridium botulinum C/D str. DC5</name>
    <dbReference type="NCBI Taxonomy" id="1443128"/>
    <lineage>
        <taxon>Bacteria</taxon>
        <taxon>Bacillati</taxon>
        <taxon>Bacillota</taxon>
        <taxon>Clostridia</taxon>
        <taxon>Eubacteriales</taxon>
        <taxon>Clostridiaceae</taxon>
        <taxon>Clostridium</taxon>
    </lineage>
</organism>
<dbReference type="RefSeq" id="WP_039256921.1">
    <property type="nucleotide sequence ID" value="NZ_JDRY01000017.1"/>
</dbReference>
<reference evidence="7 8" key="1">
    <citation type="submission" date="2014-01" db="EMBL/GenBank/DDBJ databases">
        <title>Plasmidome dynamics in the species complex Clostridium novyi sensu lato converts strains of independent lineages into distinctly different pathogens.</title>
        <authorList>
            <person name="Skarin H."/>
            <person name="Segerman B."/>
        </authorList>
    </citation>
    <scope>NUCLEOTIDE SEQUENCE [LARGE SCALE GENOMIC DNA]</scope>
    <source>
        <strain evidence="7 8">DC5</strain>
    </source>
</reference>
<feature type="domain" description="Methyltransferase" evidence="6">
    <location>
        <begin position="49"/>
        <end position="140"/>
    </location>
</feature>
<dbReference type="GO" id="GO:0010340">
    <property type="term" value="F:carboxyl-O-methyltransferase activity"/>
    <property type="evidence" value="ECO:0007669"/>
    <property type="project" value="UniProtKB-UniRule"/>
</dbReference>
<dbReference type="AlphaFoldDB" id="A0A0A0IGS2"/>
<dbReference type="PANTHER" id="PTHR43861">
    <property type="entry name" value="TRANS-ACONITATE 2-METHYLTRANSFERASE-RELATED"/>
    <property type="match status" value="1"/>
</dbReference>
<comment type="pathway">
    <text evidence="5">Cofactor biosynthesis; biotin biosynthesis.</text>
</comment>
<evidence type="ECO:0000259" key="6">
    <source>
        <dbReference type="Pfam" id="PF13649"/>
    </source>
</evidence>
<dbReference type="PANTHER" id="PTHR43861:SF1">
    <property type="entry name" value="TRANS-ACONITATE 2-METHYLTRANSFERASE"/>
    <property type="match status" value="1"/>
</dbReference>
<dbReference type="GO" id="GO:0009102">
    <property type="term" value="P:biotin biosynthetic process"/>
    <property type="evidence" value="ECO:0007669"/>
    <property type="project" value="UniProtKB-UniRule"/>
</dbReference>
<dbReference type="GO" id="GO:0032259">
    <property type="term" value="P:methylation"/>
    <property type="evidence" value="ECO:0007669"/>
    <property type="project" value="UniProtKB-KW"/>
</dbReference>
<evidence type="ECO:0000313" key="8">
    <source>
        <dbReference type="Proteomes" id="UP000030014"/>
    </source>
</evidence>
<dbReference type="Pfam" id="PF13649">
    <property type="entry name" value="Methyltransf_25"/>
    <property type="match status" value="1"/>
</dbReference>
<comment type="similarity">
    <text evidence="5">Belongs to the methyltransferase superfamily.</text>
</comment>
<evidence type="ECO:0000256" key="1">
    <source>
        <dbReference type="ARBA" id="ARBA00022603"/>
    </source>
</evidence>
<keyword evidence="1 5" id="KW-0489">Methyltransferase</keyword>
<sequence>MIDKAQLKIHFSKNAKTYDKYSNVQKKMKDILINYLLKNLKSPSSVKNILEIGCGTGSLTKTLLEIFPNSNITAIDISPGMIKEVKNKFKSSSINFICDDIENINLSCNYDLIISNATFQWFNNLPKTLEKLYLSLNPNGILSFSTFGNKTFYELHECFKKAIQELHIKESISPGQSFYTLEKLTNICNSLEDTSCRNTLIYNEEIFLNEYFSNCKEFLNSIKKVGATNSNKNNRCTSPKFIKKVMNLYDKNFTIANKVITTYHCLFIHIQKQNNLRKF</sequence>
<comment type="catalytic activity">
    <reaction evidence="5">
        <text>malonyl-[ACP] + S-adenosyl-L-methionine = malonyl-[ACP] methyl ester + S-adenosyl-L-homocysteine</text>
        <dbReference type="Rhea" id="RHEA:17105"/>
        <dbReference type="Rhea" id="RHEA-COMP:9623"/>
        <dbReference type="Rhea" id="RHEA-COMP:9954"/>
        <dbReference type="ChEBI" id="CHEBI:57856"/>
        <dbReference type="ChEBI" id="CHEBI:59789"/>
        <dbReference type="ChEBI" id="CHEBI:78449"/>
        <dbReference type="ChEBI" id="CHEBI:78845"/>
        <dbReference type="EC" id="2.1.1.197"/>
    </reaction>
</comment>
<keyword evidence="3 5" id="KW-0949">S-adenosyl-L-methionine</keyword>
<evidence type="ECO:0000313" key="7">
    <source>
        <dbReference type="EMBL" id="KGN00675.1"/>
    </source>
</evidence>
<evidence type="ECO:0000256" key="2">
    <source>
        <dbReference type="ARBA" id="ARBA00022679"/>
    </source>
</evidence>
<accession>A0A0A0IGS2</accession>
<name>A0A0A0IGS2_CLOBO</name>
<dbReference type="EC" id="2.1.1.197" evidence="5"/>
<protein>
    <recommendedName>
        <fullName evidence="5">Malonyl-[acyl-carrier protein] O-methyltransferase</fullName>
        <shortName evidence="5">Malonyl-ACP O-methyltransferase</shortName>
        <ecNumber evidence="5">2.1.1.197</ecNumber>
    </recommendedName>
    <alternativeName>
        <fullName evidence="5">Biotin synthesis protein BioC</fullName>
    </alternativeName>
</protein>
<dbReference type="InterPro" id="IPR029063">
    <property type="entry name" value="SAM-dependent_MTases_sf"/>
</dbReference>
<keyword evidence="4 5" id="KW-0093">Biotin biosynthesis</keyword>
<evidence type="ECO:0000256" key="4">
    <source>
        <dbReference type="ARBA" id="ARBA00022756"/>
    </source>
</evidence>
<dbReference type="Proteomes" id="UP000030014">
    <property type="component" value="Unassembled WGS sequence"/>
</dbReference>
<dbReference type="CDD" id="cd02440">
    <property type="entry name" value="AdoMet_MTases"/>
    <property type="match status" value="1"/>
</dbReference>
<dbReference type="InterPro" id="IPR041698">
    <property type="entry name" value="Methyltransf_25"/>
</dbReference>
<dbReference type="NCBIfam" id="TIGR02072">
    <property type="entry name" value="BioC"/>
    <property type="match status" value="1"/>
</dbReference>
<dbReference type="Gene3D" id="3.40.50.150">
    <property type="entry name" value="Vaccinia Virus protein VP39"/>
    <property type="match status" value="1"/>
</dbReference>
<dbReference type="HAMAP" id="MF_00835">
    <property type="entry name" value="BioC"/>
    <property type="match status" value="1"/>
</dbReference>
<gene>
    <name evidence="5" type="primary">bioC</name>
    <name evidence="7" type="ORF">Z955_02755</name>
</gene>
<evidence type="ECO:0000256" key="5">
    <source>
        <dbReference type="HAMAP-Rule" id="MF_00835"/>
    </source>
</evidence>
<proteinExistence type="inferred from homology"/>
<comment type="caution">
    <text evidence="7">The sequence shown here is derived from an EMBL/GenBank/DDBJ whole genome shotgun (WGS) entry which is preliminary data.</text>
</comment>
<dbReference type="GO" id="GO:0102130">
    <property type="term" value="F:malonyl-CoA methyltransferase activity"/>
    <property type="evidence" value="ECO:0007669"/>
    <property type="project" value="UniProtKB-EC"/>
</dbReference>
<dbReference type="InterPro" id="IPR011814">
    <property type="entry name" value="BioC"/>
</dbReference>
<dbReference type="UniPathway" id="UPA00078"/>
<evidence type="ECO:0000256" key="3">
    <source>
        <dbReference type="ARBA" id="ARBA00022691"/>
    </source>
</evidence>
<dbReference type="EMBL" id="JDRY01000017">
    <property type="protein sequence ID" value="KGN00675.1"/>
    <property type="molecule type" value="Genomic_DNA"/>
</dbReference>
<comment type="function">
    <text evidence="5">Converts the free carboxyl group of a malonyl-thioester to its methyl ester by transfer of a methyl group from S-adenosyl-L-methionine (SAM). It allows to synthesize pimeloyl-ACP via the fatty acid synthetic pathway.</text>
</comment>
<keyword evidence="2 5" id="KW-0808">Transferase</keyword>